<feature type="domain" description="ABC transporter" evidence="8">
    <location>
        <begin position="1027"/>
        <end position="1295"/>
    </location>
</feature>
<feature type="transmembrane region" description="Helical" evidence="7">
    <location>
        <begin position="829"/>
        <end position="857"/>
    </location>
</feature>
<dbReference type="InterPro" id="IPR003439">
    <property type="entry name" value="ABC_transporter-like_ATP-bd"/>
</dbReference>
<evidence type="ECO:0000256" key="4">
    <source>
        <dbReference type="ARBA" id="ARBA00022840"/>
    </source>
</evidence>
<feature type="transmembrane region" description="Helical" evidence="7">
    <location>
        <begin position="271"/>
        <end position="293"/>
    </location>
</feature>
<proteinExistence type="predicted"/>
<evidence type="ECO:0000313" key="11">
    <source>
        <dbReference type="Proteomes" id="UP000823046"/>
    </source>
</evidence>
<dbReference type="GO" id="GO:0005524">
    <property type="term" value="F:ATP binding"/>
    <property type="evidence" value="ECO:0007669"/>
    <property type="project" value="UniProtKB-KW"/>
</dbReference>
<gene>
    <name evidence="10" type="primary">ABCB1</name>
    <name evidence="10" type="ORF">IE077_000515</name>
</gene>
<feature type="transmembrane region" description="Helical" evidence="7">
    <location>
        <begin position="52"/>
        <end position="71"/>
    </location>
</feature>
<dbReference type="InterPro" id="IPR027417">
    <property type="entry name" value="P-loop_NTPase"/>
</dbReference>
<dbReference type="CDD" id="cd18577">
    <property type="entry name" value="ABC_6TM_Pgp_ABCB1_D1_like"/>
    <property type="match status" value="1"/>
</dbReference>
<feature type="domain" description="ABC transmembrane type-1" evidence="9">
    <location>
        <begin position="55"/>
        <end position="339"/>
    </location>
</feature>
<evidence type="ECO:0000313" key="10">
    <source>
        <dbReference type="EMBL" id="KAF8820344.1"/>
    </source>
</evidence>
<keyword evidence="4 10" id="KW-0067">ATP-binding</keyword>
<evidence type="ECO:0000259" key="8">
    <source>
        <dbReference type="PROSITE" id="PS50893"/>
    </source>
</evidence>
<dbReference type="EMBL" id="JADAQX010000412">
    <property type="protein sequence ID" value="KAF8820344.1"/>
    <property type="molecule type" value="Genomic_DNA"/>
</dbReference>
<dbReference type="InterPro" id="IPR039421">
    <property type="entry name" value="Type_1_exporter"/>
</dbReference>
<comment type="caution">
    <text evidence="10">The sequence shown here is derived from an EMBL/GenBank/DDBJ whole genome shotgun (WGS) entry which is preliminary data.</text>
</comment>
<dbReference type="InterPro" id="IPR017871">
    <property type="entry name" value="ABC_transporter-like_CS"/>
</dbReference>
<dbReference type="PROSITE" id="PS50929">
    <property type="entry name" value="ABC_TM1F"/>
    <property type="match status" value="2"/>
</dbReference>
<evidence type="ECO:0000256" key="3">
    <source>
        <dbReference type="ARBA" id="ARBA00022741"/>
    </source>
</evidence>
<feature type="transmembrane region" description="Helical" evidence="7">
    <location>
        <begin position="686"/>
        <end position="704"/>
    </location>
</feature>
<organism evidence="10 11">
    <name type="scientific">Cardiosporidium cionae</name>
    <dbReference type="NCBI Taxonomy" id="476202"/>
    <lineage>
        <taxon>Eukaryota</taxon>
        <taxon>Sar</taxon>
        <taxon>Alveolata</taxon>
        <taxon>Apicomplexa</taxon>
        <taxon>Aconoidasida</taxon>
        <taxon>Nephromycida</taxon>
        <taxon>Cardiosporidium</taxon>
    </lineage>
</organism>
<dbReference type="SUPFAM" id="SSF52540">
    <property type="entry name" value="P-loop containing nucleoside triphosphate hydrolases"/>
    <property type="match status" value="2"/>
</dbReference>
<keyword evidence="11" id="KW-1185">Reference proteome</keyword>
<dbReference type="InterPro" id="IPR036640">
    <property type="entry name" value="ABC1_TM_sf"/>
</dbReference>
<dbReference type="Pfam" id="PF00664">
    <property type="entry name" value="ABC_membrane"/>
    <property type="match status" value="2"/>
</dbReference>
<feature type="transmembrane region" description="Helical" evidence="7">
    <location>
        <begin position="198"/>
        <end position="217"/>
    </location>
</feature>
<dbReference type="Gene3D" id="1.20.1560.10">
    <property type="entry name" value="ABC transporter type 1, transmembrane domain"/>
    <property type="match status" value="1"/>
</dbReference>
<dbReference type="PANTHER" id="PTHR43394">
    <property type="entry name" value="ATP-DEPENDENT PERMEASE MDL1, MITOCHONDRIAL"/>
    <property type="match status" value="1"/>
</dbReference>
<dbReference type="SMART" id="SM00382">
    <property type="entry name" value="AAA"/>
    <property type="match status" value="2"/>
</dbReference>
<evidence type="ECO:0000256" key="2">
    <source>
        <dbReference type="ARBA" id="ARBA00022692"/>
    </source>
</evidence>
<dbReference type="PROSITE" id="PS50893">
    <property type="entry name" value="ABC_TRANSPORTER_2"/>
    <property type="match status" value="2"/>
</dbReference>
<protein>
    <submittedName>
        <fullName evidence="10">ATP-binding cassette transporter ABC.B1</fullName>
    </submittedName>
</protein>
<keyword evidence="2 7" id="KW-0812">Transmembrane</keyword>
<feature type="transmembrane region" description="Helical" evidence="7">
    <location>
        <begin position="167"/>
        <end position="186"/>
    </location>
</feature>
<keyword evidence="5 7" id="KW-1133">Transmembrane helix</keyword>
<dbReference type="SUPFAM" id="SSF90123">
    <property type="entry name" value="ABC transporter transmembrane region"/>
    <property type="match status" value="2"/>
</dbReference>
<dbReference type="InterPro" id="IPR011527">
    <property type="entry name" value="ABC1_TM_dom"/>
</dbReference>
<dbReference type="Gene3D" id="3.40.50.300">
    <property type="entry name" value="P-loop containing nucleotide triphosphate hydrolases"/>
    <property type="match status" value="3"/>
</dbReference>
<keyword evidence="6 7" id="KW-0472">Membrane</keyword>
<accession>A0ABQ7J8L8</accession>
<feature type="domain" description="ABC transmembrane type-1" evidence="9">
    <location>
        <begin position="699"/>
        <end position="990"/>
    </location>
</feature>
<evidence type="ECO:0000256" key="6">
    <source>
        <dbReference type="ARBA" id="ARBA00023136"/>
    </source>
</evidence>
<sequence>MNPSNSSATAGRKKLDFSWASLFRMTSSLFSSSSYIKAIYNPLCFADKKVKMLAAVGFTSSILSGAAFPIFLTLLGDLAFQIFQGGNFNTIIVSLLILAVFTLFINLISTTCLEMLSKRQSFLFRIMFFKSVIKQEMKWYSEMDSGTLCSRVEDDLTIVEDALGTKLGQLMTFSFTFVFAIGISFWRSPAMAGVMMTAYPLMIISMGITSRFIMLAVKRRQKIYATAGSIAEEALLLVRMIRSFDIREFIQNKYDSQVDGAAKVSLRAGTLTGIGVGSLLASLFIMYSIGFWFGGLTIANRLDAMGVVNAGPLIGALMTMAAASFMIGQVGPLILAVSKGIQGAKDLFEIIDRPSEVDATKMTGVKDVEVEGCIEFKDVGFSYPNGSTVFSNISFKINSGETVAIVGPSGIGKSTIGSLLQRFYEPTSGEILLDGRQLKDYNVKFLRKLFGTISQQPRLFSFSIRDNIAFGDDVEHSFEDIKNSAKLAYAHDFITLFPQKYDTLVGEGGNQLSGGQKQRIAIARAMLRNPKIFILDEATASLDVESEKLVQRAFDFLLSKKSHTTIIVAHRLSTVRTADKILVLGSKNGGATEVIEEGTHATLMRMNGIYYNMMQTQTEGESYEEQIGEEIKLRRGPSLLQRELTEGSVVPLNIERSPSVYNTLKKSFWKRFSPNTPPARRYLKKLIYKFIFMNWFVVVVGAIGSIAMGLMFPAIGFLLTEFISILARTSSAEVRTRSLNLTFIGLGVAGGMLVATLTQTFSVSYVGECLIGNLRKLIFSSMLSHEISFFDKPSNTVGHLSNILSSDVILLNGGYVINSGVLIQSISTFLLAFLFAFIVDPLFGLVVLLPFLILVPASIVRGRSMKKHADIKSSDFKTKTQSAAFLMFESLINIQSVQSYGLEQRMYKLFEETAISEGSGTLKEAVLYGLAIGISQGGSFAANAFAFWYGQIRITAGTASTTNIVRAIFLIMYAGRSLYQASIFSADKRKAISAEEKISELLEDVKQRGCDFTAGIKISPEDVKGKIVVTNLRFEYPLRRIPIYKNVSFEAKAGETVAIVGSSGCGKSTIIHLLEKLYDFDNCYAVGEAASSKDGTQDMESVHSTEISDIRLDDISISDINSQSLRNVIGYVSQDPWIFDTTIRENISFGKLDATEEEIINAAKIANCHDFIMNLSEKYNFICGKLGGKLSGGQRQRLAIARAVIRKPKILLLDEATSSLDAEGELVVQKALDSLLENKTSTSLVIAHRLSTIRHADQIVVLNRESEKDGSVVCEHGTHDELILYNGKYKKMLDTAVQ</sequence>
<name>A0ABQ7J8L8_9APIC</name>
<feature type="domain" description="ABC transporter" evidence="8">
    <location>
        <begin position="374"/>
        <end position="611"/>
    </location>
</feature>
<reference evidence="10 11" key="1">
    <citation type="journal article" date="2020" name="bioRxiv">
        <title>Metabolic contributions of an alphaproteobacterial endosymbiont in the apicomplexan Cardiosporidium cionae.</title>
        <authorList>
            <person name="Hunter E.S."/>
            <person name="Paight C.J."/>
            <person name="Lane C.E."/>
        </authorList>
    </citation>
    <scope>NUCLEOTIDE SEQUENCE [LARGE SCALE GENOMIC DNA]</scope>
    <source>
        <strain evidence="10">ESH_2018</strain>
    </source>
</reference>
<dbReference type="PANTHER" id="PTHR43394:SF1">
    <property type="entry name" value="ATP-BINDING CASSETTE SUB-FAMILY B MEMBER 10, MITOCHONDRIAL"/>
    <property type="match status" value="1"/>
</dbReference>
<dbReference type="Pfam" id="PF00005">
    <property type="entry name" value="ABC_tran"/>
    <property type="match status" value="2"/>
</dbReference>
<dbReference type="PROSITE" id="PS00211">
    <property type="entry name" value="ABC_TRANSPORTER_1"/>
    <property type="match status" value="2"/>
</dbReference>
<evidence type="ECO:0000256" key="7">
    <source>
        <dbReference type="SAM" id="Phobius"/>
    </source>
</evidence>
<dbReference type="Proteomes" id="UP000823046">
    <property type="component" value="Unassembled WGS sequence"/>
</dbReference>
<feature type="transmembrane region" description="Helical" evidence="7">
    <location>
        <begin position="739"/>
        <end position="758"/>
    </location>
</feature>
<dbReference type="CDD" id="cd18578">
    <property type="entry name" value="ABC_6TM_Pgp_ABCB1_D2_like"/>
    <property type="match status" value="1"/>
</dbReference>
<comment type="subcellular location">
    <subcellularLocation>
        <location evidence="1">Membrane</location>
        <topology evidence="1">Multi-pass membrane protein</topology>
    </subcellularLocation>
</comment>
<evidence type="ECO:0000256" key="5">
    <source>
        <dbReference type="ARBA" id="ARBA00022989"/>
    </source>
</evidence>
<dbReference type="InterPro" id="IPR003593">
    <property type="entry name" value="AAA+_ATPase"/>
</dbReference>
<feature type="transmembrane region" description="Helical" evidence="7">
    <location>
        <begin position="91"/>
        <end position="116"/>
    </location>
</feature>
<feature type="transmembrane region" description="Helical" evidence="7">
    <location>
        <begin position="313"/>
        <end position="337"/>
    </location>
</feature>
<evidence type="ECO:0000256" key="1">
    <source>
        <dbReference type="ARBA" id="ARBA00004141"/>
    </source>
</evidence>
<keyword evidence="3" id="KW-0547">Nucleotide-binding</keyword>
<evidence type="ECO:0000259" key="9">
    <source>
        <dbReference type="PROSITE" id="PS50929"/>
    </source>
</evidence>